<dbReference type="EMBL" id="CAUYUJ010018682">
    <property type="protein sequence ID" value="CAK0885517.1"/>
    <property type="molecule type" value="Genomic_DNA"/>
</dbReference>
<organism evidence="1 2">
    <name type="scientific">Prorocentrum cordatum</name>
    <dbReference type="NCBI Taxonomy" id="2364126"/>
    <lineage>
        <taxon>Eukaryota</taxon>
        <taxon>Sar</taxon>
        <taxon>Alveolata</taxon>
        <taxon>Dinophyceae</taxon>
        <taxon>Prorocentrales</taxon>
        <taxon>Prorocentraceae</taxon>
        <taxon>Prorocentrum</taxon>
    </lineage>
</organism>
<keyword evidence="2" id="KW-1185">Reference proteome</keyword>
<reference evidence="1" key="1">
    <citation type="submission" date="2023-10" db="EMBL/GenBank/DDBJ databases">
        <authorList>
            <person name="Chen Y."/>
            <person name="Shah S."/>
            <person name="Dougan E. K."/>
            <person name="Thang M."/>
            <person name="Chan C."/>
        </authorList>
    </citation>
    <scope>NUCLEOTIDE SEQUENCE [LARGE SCALE GENOMIC DNA]</scope>
</reference>
<comment type="caution">
    <text evidence="1">The sequence shown here is derived from an EMBL/GenBank/DDBJ whole genome shotgun (WGS) entry which is preliminary data.</text>
</comment>
<sequence>MVGTWSLCMTSIMQSLRVPFHLMRFSMRGVGRRLVMELGTCFALSGLRHPCGNTQCQAYHYDCFAFRDEHFDSFNAARDGGVAANSFAQYDLDPVHSCFGGLAVYKTQKLLGCRYSASEYDSEHVGLNSCMRGQGSHCRLYLDPLLTLIADPITPLICHPNAAVL</sequence>
<evidence type="ECO:0000313" key="2">
    <source>
        <dbReference type="Proteomes" id="UP001189429"/>
    </source>
</evidence>
<gene>
    <name evidence="1" type="ORF">PCOR1329_LOCUS67124</name>
</gene>
<dbReference type="Proteomes" id="UP001189429">
    <property type="component" value="Unassembled WGS sequence"/>
</dbReference>
<accession>A0ABN9WKH1</accession>
<protein>
    <submittedName>
        <fullName evidence="1">Uncharacterized protein</fullName>
    </submittedName>
</protein>
<proteinExistence type="predicted"/>
<evidence type="ECO:0000313" key="1">
    <source>
        <dbReference type="EMBL" id="CAK0885517.1"/>
    </source>
</evidence>
<name>A0ABN9WKH1_9DINO</name>